<comment type="similarity">
    <text evidence="2 6">Belongs to the glycosyl hydrolase 28 family.</text>
</comment>
<protein>
    <submittedName>
        <fullName evidence="9">Probable polygalacturonase</fullName>
    </submittedName>
</protein>
<evidence type="ECO:0000256" key="7">
    <source>
        <dbReference type="SAM" id="MobiDB-lite"/>
    </source>
</evidence>
<dbReference type="InterPro" id="IPR051801">
    <property type="entry name" value="GH28_Enzymes"/>
</dbReference>
<dbReference type="GO" id="GO:0005975">
    <property type="term" value="P:carbohydrate metabolic process"/>
    <property type="evidence" value="ECO:0007669"/>
    <property type="project" value="InterPro"/>
</dbReference>
<keyword evidence="8" id="KW-1185">Reference proteome</keyword>
<sequence length="328" mass="36709">MKQEGVKLESQENSPNDVIEEARETPGTVSEEPDVEQVTLEQVLRRSFKGYRSENLAVIVLVLVSLATVDTMNPRLSSKSLEFQAINCRKHSALLTEFGGVGDGVTSNTHAFQKVIEHLSTMAADGGAQLVMSPKKWVTGCFNLTSHFTLFIDKEVKLLAFQPIVINQNGHLWKFSHPMGGEEMLWVDGNNGIIDEQGSSWWKKFKKGARKVTRPYVIEIIFLFQHSIKDCYIVSNDDCIAIKSEYGIKFEMPIEDLVIRCLTCISPDSAGIALGSEMFGGIRNVRIENVTAINTHSAVRIKIARGRGGFVKDIFVRRMFLSTTKYVF</sequence>
<evidence type="ECO:0000313" key="8">
    <source>
        <dbReference type="Proteomes" id="UP000504609"/>
    </source>
</evidence>
<reference evidence="9" key="1">
    <citation type="submission" date="2025-08" db="UniProtKB">
        <authorList>
            <consortium name="RefSeq"/>
        </authorList>
    </citation>
    <scope>IDENTIFICATION</scope>
    <source>
        <tissue evidence="9">Young leaves</tissue>
    </source>
</reference>
<dbReference type="InterPro" id="IPR011050">
    <property type="entry name" value="Pectin_lyase_fold/virulence"/>
</dbReference>
<feature type="compositionally biased region" description="Basic and acidic residues" evidence="7">
    <location>
        <begin position="1"/>
        <end position="10"/>
    </location>
</feature>
<dbReference type="Pfam" id="PF00295">
    <property type="entry name" value="Glyco_hydro_28"/>
    <property type="match status" value="1"/>
</dbReference>
<evidence type="ECO:0000256" key="6">
    <source>
        <dbReference type="RuleBase" id="RU361169"/>
    </source>
</evidence>
<dbReference type="InterPro" id="IPR012334">
    <property type="entry name" value="Pectin_lyas_fold"/>
</dbReference>
<keyword evidence="3" id="KW-0134">Cell wall</keyword>
<evidence type="ECO:0000256" key="4">
    <source>
        <dbReference type="ARBA" id="ARBA00022801"/>
    </source>
</evidence>
<dbReference type="PANTHER" id="PTHR31339">
    <property type="entry name" value="PECTIN LYASE-RELATED"/>
    <property type="match status" value="1"/>
</dbReference>
<dbReference type="Proteomes" id="UP000504609">
    <property type="component" value="Unplaced"/>
</dbReference>
<gene>
    <name evidence="9" type="primary">LOC111430245</name>
</gene>
<organism evidence="8 9">
    <name type="scientific">Cucurbita moschata</name>
    <name type="common">Winter crookneck squash</name>
    <name type="synonym">Cucurbita pepo var. moschata</name>
    <dbReference type="NCBI Taxonomy" id="3662"/>
    <lineage>
        <taxon>Eukaryota</taxon>
        <taxon>Viridiplantae</taxon>
        <taxon>Streptophyta</taxon>
        <taxon>Embryophyta</taxon>
        <taxon>Tracheophyta</taxon>
        <taxon>Spermatophyta</taxon>
        <taxon>Magnoliopsida</taxon>
        <taxon>eudicotyledons</taxon>
        <taxon>Gunneridae</taxon>
        <taxon>Pentapetalae</taxon>
        <taxon>rosids</taxon>
        <taxon>fabids</taxon>
        <taxon>Cucurbitales</taxon>
        <taxon>Cucurbitaceae</taxon>
        <taxon>Cucurbiteae</taxon>
        <taxon>Cucurbita</taxon>
    </lineage>
</organism>
<dbReference type="GeneID" id="111430245"/>
<evidence type="ECO:0000313" key="9">
    <source>
        <dbReference type="RefSeq" id="XP_022922179.1"/>
    </source>
</evidence>
<evidence type="ECO:0000256" key="3">
    <source>
        <dbReference type="ARBA" id="ARBA00022512"/>
    </source>
</evidence>
<accession>A0A6J1E2N3</accession>
<dbReference type="RefSeq" id="XP_022922179.1">
    <property type="nucleotide sequence ID" value="XM_023066411.1"/>
</dbReference>
<dbReference type="Gene3D" id="2.160.20.10">
    <property type="entry name" value="Single-stranded right-handed beta-helix, Pectin lyase-like"/>
    <property type="match status" value="2"/>
</dbReference>
<dbReference type="InterPro" id="IPR000743">
    <property type="entry name" value="Glyco_hydro_28"/>
</dbReference>
<dbReference type="SUPFAM" id="SSF51126">
    <property type="entry name" value="Pectin lyase-like"/>
    <property type="match status" value="1"/>
</dbReference>
<evidence type="ECO:0000256" key="2">
    <source>
        <dbReference type="ARBA" id="ARBA00008834"/>
    </source>
</evidence>
<evidence type="ECO:0000256" key="5">
    <source>
        <dbReference type="ARBA" id="ARBA00023295"/>
    </source>
</evidence>
<keyword evidence="3" id="KW-0964">Secreted</keyword>
<feature type="region of interest" description="Disordered" evidence="7">
    <location>
        <begin position="1"/>
        <end position="33"/>
    </location>
</feature>
<name>A0A6J1E2N3_CUCMO</name>
<evidence type="ECO:0000256" key="1">
    <source>
        <dbReference type="ARBA" id="ARBA00004191"/>
    </source>
</evidence>
<dbReference type="KEGG" id="cmos:111430245"/>
<keyword evidence="5 6" id="KW-0326">Glycosidase</keyword>
<dbReference type="GO" id="GO:0004650">
    <property type="term" value="F:polygalacturonase activity"/>
    <property type="evidence" value="ECO:0007669"/>
    <property type="project" value="InterPro"/>
</dbReference>
<dbReference type="PANTHER" id="PTHR31339:SF12">
    <property type="entry name" value="ENDO-POLYGALACTURONASE-LIKE PROTEIN"/>
    <property type="match status" value="1"/>
</dbReference>
<dbReference type="AlphaFoldDB" id="A0A6J1E2N3"/>
<proteinExistence type="inferred from homology"/>
<comment type="subcellular location">
    <subcellularLocation>
        <location evidence="1">Secreted</location>
        <location evidence="1">Cell wall</location>
    </subcellularLocation>
</comment>
<keyword evidence="4 6" id="KW-0378">Hydrolase</keyword>